<dbReference type="GO" id="GO:0005829">
    <property type="term" value="C:cytosol"/>
    <property type="evidence" value="ECO:0007669"/>
    <property type="project" value="TreeGrafter"/>
</dbReference>
<dbReference type="CDD" id="cd08187">
    <property type="entry name" value="BDH"/>
    <property type="match status" value="1"/>
</dbReference>
<organism evidence="5 6">
    <name type="scientific">Neocallimastix californiae</name>
    <dbReference type="NCBI Taxonomy" id="1754190"/>
    <lineage>
        <taxon>Eukaryota</taxon>
        <taxon>Fungi</taxon>
        <taxon>Fungi incertae sedis</taxon>
        <taxon>Chytridiomycota</taxon>
        <taxon>Chytridiomycota incertae sedis</taxon>
        <taxon>Neocallimastigomycetes</taxon>
        <taxon>Neocallimastigales</taxon>
        <taxon>Neocallimastigaceae</taxon>
        <taxon>Neocallimastix</taxon>
    </lineage>
</organism>
<dbReference type="GO" id="GO:0008106">
    <property type="term" value="F:alcohol dehydrogenase (NADP+) activity"/>
    <property type="evidence" value="ECO:0007669"/>
    <property type="project" value="TreeGrafter"/>
</dbReference>
<dbReference type="OrthoDB" id="339764at2759"/>
<dbReference type="AlphaFoldDB" id="A0A1Y2AQ69"/>
<dbReference type="PANTHER" id="PTHR43633:SF1">
    <property type="entry name" value="ALCOHOL DEHYDROGENASE YQHD"/>
    <property type="match status" value="1"/>
</dbReference>
<feature type="domain" description="Fe-containing alcohol dehydrogenase-like C-terminal" evidence="4">
    <location>
        <begin position="195"/>
        <end position="389"/>
    </location>
</feature>
<dbReference type="PANTHER" id="PTHR43633">
    <property type="entry name" value="ALCOHOL DEHYDROGENASE YQHD"/>
    <property type="match status" value="1"/>
</dbReference>
<dbReference type="FunFam" id="3.40.50.1970:FF:000003">
    <property type="entry name" value="Alcohol dehydrogenase, iron-containing"/>
    <property type="match status" value="1"/>
</dbReference>
<dbReference type="GO" id="GO:1990002">
    <property type="term" value="F:methylglyoxal reductase (NADPH) (acetol producing) activity"/>
    <property type="evidence" value="ECO:0007669"/>
    <property type="project" value="TreeGrafter"/>
</dbReference>
<dbReference type="GO" id="GO:0046872">
    <property type="term" value="F:metal ion binding"/>
    <property type="evidence" value="ECO:0007669"/>
    <property type="project" value="InterPro"/>
</dbReference>
<evidence type="ECO:0000256" key="2">
    <source>
        <dbReference type="ARBA" id="ARBA00023002"/>
    </source>
</evidence>
<feature type="domain" description="Alcohol dehydrogenase iron-type/glycerol dehydrogenase GldA" evidence="3">
    <location>
        <begin position="10"/>
        <end position="183"/>
    </location>
</feature>
<dbReference type="EC" id="1.1.1.1" evidence="1"/>
<dbReference type="GO" id="GO:1990362">
    <property type="term" value="F:butanol dehydrogenase (NAD+) activity"/>
    <property type="evidence" value="ECO:0007669"/>
    <property type="project" value="InterPro"/>
</dbReference>
<dbReference type="InterPro" id="IPR056798">
    <property type="entry name" value="ADH_Fe_C"/>
</dbReference>
<comment type="caution">
    <text evidence="5">The sequence shown here is derived from an EMBL/GenBank/DDBJ whole genome shotgun (WGS) entry which is preliminary data.</text>
</comment>
<sequence length="391" mass="43914">MIIDFTYYNPTKIIFGRDSLNQLENELKNFGNKILLTYGGGSIKKNGIYDKVVSILQKSNKQIIEFPNVTANPTLDKMLEGSKLARDNEVDLILAVGGGSVIDCAKGVSATAYADDGEEVFNRYWIRREPITNKVIPVASILTMVGTGSEMNGGSVIRDCKQMIKEVRKFPVECFPKFSILNPEFTFTVSKYQMVSGIFDIMSHLMEQYFSGNDDNTTDYLIEGLLKSVIHSARIAITDPTNYEARSNIMWCATLALNTSMGCSKQQDWEVHAIEHQLGAYADSPHGMGLCCISMPYYRYIYKYGIDKFVRYAKEVWGVKEENGKTKDDIAREGIDCLERFAKECGMVTKLKDIGATPEMLPLIAKSSVLGGAYKKLNHEEILEILKQCYE</sequence>
<name>A0A1Y2AQ69_9FUNG</name>
<dbReference type="Gene3D" id="3.40.50.1970">
    <property type="match status" value="1"/>
</dbReference>
<evidence type="ECO:0000313" key="6">
    <source>
        <dbReference type="Proteomes" id="UP000193920"/>
    </source>
</evidence>
<evidence type="ECO:0000313" key="5">
    <source>
        <dbReference type="EMBL" id="ORY24713.1"/>
    </source>
</evidence>
<accession>A0A1Y2AQ69</accession>
<dbReference type="Pfam" id="PF25137">
    <property type="entry name" value="ADH_Fe_C"/>
    <property type="match status" value="1"/>
</dbReference>
<proteinExistence type="predicted"/>
<dbReference type="STRING" id="1754190.A0A1Y2AQ69"/>
<dbReference type="InterPro" id="IPR044731">
    <property type="entry name" value="BDH-like"/>
</dbReference>
<dbReference type="InterPro" id="IPR001670">
    <property type="entry name" value="ADH_Fe/GldA"/>
</dbReference>
<evidence type="ECO:0000259" key="3">
    <source>
        <dbReference type="Pfam" id="PF00465"/>
    </source>
</evidence>
<evidence type="ECO:0000259" key="4">
    <source>
        <dbReference type="Pfam" id="PF25137"/>
    </source>
</evidence>
<gene>
    <name evidence="5" type="ORF">LY90DRAFT_706481</name>
</gene>
<keyword evidence="6" id="KW-1185">Reference proteome</keyword>
<dbReference type="SUPFAM" id="SSF56796">
    <property type="entry name" value="Dehydroquinate synthase-like"/>
    <property type="match status" value="1"/>
</dbReference>
<evidence type="ECO:0000256" key="1">
    <source>
        <dbReference type="ARBA" id="ARBA00013190"/>
    </source>
</evidence>
<protein>
    <recommendedName>
        <fullName evidence="1">alcohol dehydrogenase</fullName>
        <ecNumber evidence="1">1.1.1.1</ecNumber>
    </recommendedName>
</protein>
<reference evidence="5 6" key="1">
    <citation type="submission" date="2016-08" db="EMBL/GenBank/DDBJ databases">
        <title>A Parts List for Fungal Cellulosomes Revealed by Comparative Genomics.</title>
        <authorList>
            <consortium name="DOE Joint Genome Institute"/>
            <person name="Haitjema C.H."/>
            <person name="Gilmore S.P."/>
            <person name="Henske J.K."/>
            <person name="Solomon K.V."/>
            <person name="De Groot R."/>
            <person name="Kuo A."/>
            <person name="Mondo S.J."/>
            <person name="Salamov A.A."/>
            <person name="Labutti K."/>
            <person name="Zhao Z."/>
            <person name="Chiniquy J."/>
            <person name="Barry K."/>
            <person name="Brewer H.M."/>
            <person name="Purvine S.O."/>
            <person name="Wright A.T."/>
            <person name="Boxma B."/>
            <person name="Van Alen T."/>
            <person name="Hackstein J.H."/>
            <person name="Baker S.E."/>
            <person name="Grigoriev I.V."/>
            <person name="O'Malley M.A."/>
        </authorList>
    </citation>
    <scope>NUCLEOTIDE SEQUENCE [LARGE SCALE GENOMIC DNA]</scope>
    <source>
        <strain evidence="5 6">G1</strain>
    </source>
</reference>
<keyword evidence="2" id="KW-0560">Oxidoreductase</keyword>
<dbReference type="Gene3D" id="1.20.1090.10">
    <property type="entry name" value="Dehydroquinate synthase-like - alpha domain"/>
    <property type="match status" value="1"/>
</dbReference>
<dbReference type="Proteomes" id="UP000193920">
    <property type="component" value="Unassembled WGS sequence"/>
</dbReference>
<dbReference type="EMBL" id="MCOG01000219">
    <property type="protein sequence ID" value="ORY24713.1"/>
    <property type="molecule type" value="Genomic_DNA"/>
</dbReference>
<dbReference type="Pfam" id="PF00465">
    <property type="entry name" value="Fe-ADH"/>
    <property type="match status" value="1"/>
</dbReference>